<dbReference type="Gene3D" id="1.10.238.10">
    <property type="entry name" value="EF-hand"/>
    <property type="match status" value="1"/>
</dbReference>
<dbReference type="EMBL" id="CAAALY010026262">
    <property type="protein sequence ID" value="VEL15874.1"/>
    <property type="molecule type" value="Genomic_DNA"/>
</dbReference>
<feature type="domain" description="EF-hand" evidence="1">
    <location>
        <begin position="1"/>
        <end position="29"/>
    </location>
</feature>
<accession>A0A448WN43</accession>
<name>A0A448WN43_9PLAT</name>
<evidence type="ECO:0000313" key="3">
    <source>
        <dbReference type="Proteomes" id="UP000784294"/>
    </source>
</evidence>
<evidence type="ECO:0000259" key="1">
    <source>
        <dbReference type="PROSITE" id="PS50222"/>
    </source>
</evidence>
<gene>
    <name evidence="2" type="ORF">PXEA_LOCUS9314</name>
</gene>
<organism evidence="2 3">
    <name type="scientific">Protopolystoma xenopodis</name>
    <dbReference type="NCBI Taxonomy" id="117903"/>
    <lineage>
        <taxon>Eukaryota</taxon>
        <taxon>Metazoa</taxon>
        <taxon>Spiralia</taxon>
        <taxon>Lophotrochozoa</taxon>
        <taxon>Platyhelminthes</taxon>
        <taxon>Monogenea</taxon>
        <taxon>Polyopisthocotylea</taxon>
        <taxon>Polystomatidea</taxon>
        <taxon>Polystomatidae</taxon>
        <taxon>Protopolystoma</taxon>
    </lineage>
</organism>
<evidence type="ECO:0000313" key="2">
    <source>
        <dbReference type="EMBL" id="VEL15874.1"/>
    </source>
</evidence>
<reference evidence="2" key="1">
    <citation type="submission" date="2018-11" db="EMBL/GenBank/DDBJ databases">
        <authorList>
            <consortium name="Pathogen Informatics"/>
        </authorList>
    </citation>
    <scope>NUCLEOTIDE SEQUENCE</scope>
</reference>
<dbReference type="PROSITE" id="PS50222">
    <property type="entry name" value="EF_HAND_2"/>
    <property type="match status" value="1"/>
</dbReference>
<dbReference type="GO" id="GO:0005509">
    <property type="term" value="F:calcium ion binding"/>
    <property type="evidence" value="ECO:0007669"/>
    <property type="project" value="InterPro"/>
</dbReference>
<comment type="caution">
    <text evidence="2">The sequence shown here is derived from an EMBL/GenBank/DDBJ whole genome shotgun (WGS) entry which is preliminary data.</text>
</comment>
<dbReference type="SUPFAM" id="SSF47473">
    <property type="entry name" value="EF-hand"/>
    <property type="match status" value="1"/>
</dbReference>
<proteinExistence type="predicted"/>
<sequence length="88" mass="10445">RIFEFADIDGVGILDEEEVRNILDSIGIESNVVIDAFFQRMKKKLYEGITCREYLTLVRQLYPVREKPRNPIPFWRLFAPKRSNLDLE</sequence>
<protein>
    <recommendedName>
        <fullName evidence="1">EF-hand domain-containing protein</fullName>
    </recommendedName>
</protein>
<dbReference type="InterPro" id="IPR002048">
    <property type="entry name" value="EF_hand_dom"/>
</dbReference>
<dbReference type="InterPro" id="IPR011992">
    <property type="entry name" value="EF-hand-dom_pair"/>
</dbReference>
<feature type="non-terminal residue" evidence="2">
    <location>
        <position position="1"/>
    </location>
</feature>
<dbReference type="Proteomes" id="UP000784294">
    <property type="component" value="Unassembled WGS sequence"/>
</dbReference>
<dbReference type="AlphaFoldDB" id="A0A448WN43"/>
<keyword evidence="3" id="KW-1185">Reference proteome</keyword>